<evidence type="ECO:0000313" key="7">
    <source>
        <dbReference type="EMBL" id="KAE9252158.1"/>
    </source>
</evidence>
<evidence type="ECO:0000256" key="1">
    <source>
        <dbReference type="SAM" id="SignalP"/>
    </source>
</evidence>
<dbReference type="EMBL" id="QXGD01000118">
    <property type="protein sequence ID" value="KAE9252158.1"/>
    <property type="molecule type" value="Genomic_DNA"/>
</dbReference>
<dbReference type="EMBL" id="QXGA01000096">
    <property type="protein sequence ID" value="KAE9152686.1"/>
    <property type="molecule type" value="Genomic_DNA"/>
</dbReference>
<feature type="chain" id="PRO_5036379494" evidence="1">
    <location>
        <begin position="19"/>
        <end position="54"/>
    </location>
</feature>
<dbReference type="EMBL" id="QXGF01000111">
    <property type="protein sequence ID" value="KAE8946590.1"/>
    <property type="molecule type" value="Genomic_DNA"/>
</dbReference>
<name>A0A6A3FRE2_9STRA</name>
<dbReference type="Proteomes" id="UP000488956">
    <property type="component" value="Unassembled WGS sequence"/>
</dbReference>
<gene>
    <name evidence="8" type="ORF">PF001_g22482</name>
    <name evidence="7" type="ORF">PF002_g3950</name>
    <name evidence="6" type="ORF">PF005_g19437</name>
    <name evidence="5" type="ORF">PF006_g3137</name>
    <name evidence="3" type="ORF">PF007_g4130</name>
    <name evidence="2" type="ORF">PF009_g3780</name>
    <name evidence="4" type="ORF">PF010_g3267</name>
</gene>
<evidence type="ECO:0000313" key="5">
    <source>
        <dbReference type="EMBL" id="KAE9152686.1"/>
    </source>
</evidence>
<dbReference type="Proteomes" id="UP000441208">
    <property type="component" value="Unassembled WGS sequence"/>
</dbReference>
<dbReference type="Proteomes" id="UP000429523">
    <property type="component" value="Unassembled WGS sequence"/>
</dbReference>
<evidence type="ECO:0000313" key="8">
    <source>
        <dbReference type="EMBL" id="KAE9284239.1"/>
    </source>
</evidence>
<evidence type="ECO:0000313" key="2">
    <source>
        <dbReference type="EMBL" id="KAE8946590.1"/>
    </source>
</evidence>
<keyword evidence="1" id="KW-0732">Signal</keyword>
<dbReference type="EMBL" id="QXFX01000100">
    <property type="protein sequence ID" value="KAE9132181.1"/>
    <property type="molecule type" value="Genomic_DNA"/>
</dbReference>
<dbReference type="EMBL" id="QXGE01002172">
    <property type="protein sequence ID" value="KAE9284239.1"/>
    <property type="molecule type" value="Genomic_DNA"/>
</dbReference>
<evidence type="ECO:0000313" key="3">
    <source>
        <dbReference type="EMBL" id="KAE9131462.1"/>
    </source>
</evidence>
<reference evidence="9 10" key="1">
    <citation type="submission" date="2018-08" db="EMBL/GenBank/DDBJ databases">
        <title>Genomic investigation of the strawberry pathogen Phytophthora fragariae indicates pathogenicity is determined by transcriptional variation in three key races.</title>
        <authorList>
            <person name="Adams T.M."/>
            <person name="Armitage A.D."/>
            <person name="Sobczyk M.K."/>
            <person name="Bates H.J."/>
            <person name="Dunwell J.M."/>
            <person name="Nellist C.F."/>
            <person name="Harrison R.J."/>
        </authorList>
    </citation>
    <scope>NUCLEOTIDE SEQUENCE [LARGE SCALE GENOMIC DNA]</scope>
    <source>
        <strain evidence="8 11">A4</strain>
        <strain evidence="7 12">BC-1</strain>
        <strain evidence="6 10">NOV-27</strain>
        <strain evidence="5 13">NOV-5</strain>
        <strain evidence="3 14">NOV-71</strain>
        <strain evidence="2 9">NOV-9</strain>
        <strain evidence="4 15">ONT-3</strain>
    </source>
</reference>
<evidence type="ECO:0000313" key="4">
    <source>
        <dbReference type="EMBL" id="KAE9132181.1"/>
    </source>
</evidence>
<comment type="caution">
    <text evidence="2">The sequence shown here is derived from an EMBL/GenBank/DDBJ whole genome shotgun (WGS) entry which is preliminary data.</text>
</comment>
<evidence type="ECO:0000313" key="11">
    <source>
        <dbReference type="Proteomes" id="UP000437068"/>
    </source>
</evidence>
<sequence>MFFAIQTLSVGHISCVSATTYLATSPWTNLSLATLSVPNTQQKVHLYNLLNASM</sequence>
<evidence type="ECO:0000313" key="9">
    <source>
        <dbReference type="Proteomes" id="UP000429523"/>
    </source>
</evidence>
<dbReference type="AlphaFoldDB" id="A0A6A3FRE2"/>
<dbReference type="Proteomes" id="UP000437068">
    <property type="component" value="Unassembled WGS sequence"/>
</dbReference>
<dbReference type="EMBL" id="QXGB01001488">
    <property type="protein sequence ID" value="KAE9189982.1"/>
    <property type="molecule type" value="Genomic_DNA"/>
</dbReference>
<dbReference type="Proteomes" id="UP000440732">
    <property type="component" value="Unassembled WGS sequence"/>
</dbReference>
<dbReference type="Proteomes" id="UP000433483">
    <property type="component" value="Unassembled WGS sequence"/>
</dbReference>
<accession>A0A6A3FRE2</accession>
<evidence type="ECO:0000313" key="10">
    <source>
        <dbReference type="Proteomes" id="UP000433483"/>
    </source>
</evidence>
<organism evidence="2 9">
    <name type="scientific">Phytophthora fragariae</name>
    <dbReference type="NCBI Taxonomy" id="53985"/>
    <lineage>
        <taxon>Eukaryota</taxon>
        <taxon>Sar</taxon>
        <taxon>Stramenopiles</taxon>
        <taxon>Oomycota</taxon>
        <taxon>Peronosporomycetes</taxon>
        <taxon>Peronosporales</taxon>
        <taxon>Peronosporaceae</taxon>
        <taxon>Phytophthora</taxon>
    </lineage>
</organism>
<proteinExistence type="predicted"/>
<feature type="signal peptide" evidence="1">
    <location>
        <begin position="1"/>
        <end position="18"/>
    </location>
</feature>
<evidence type="ECO:0000313" key="6">
    <source>
        <dbReference type="EMBL" id="KAE9189982.1"/>
    </source>
</evidence>
<protein>
    <submittedName>
        <fullName evidence="2">Uncharacterized protein</fullName>
    </submittedName>
</protein>
<keyword evidence="10" id="KW-1185">Reference proteome</keyword>
<dbReference type="Proteomes" id="UP000440367">
    <property type="component" value="Unassembled WGS sequence"/>
</dbReference>
<evidence type="ECO:0000313" key="12">
    <source>
        <dbReference type="Proteomes" id="UP000440367"/>
    </source>
</evidence>
<evidence type="ECO:0000313" key="14">
    <source>
        <dbReference type="Proteomes" id="UP000441208"/>
    </source>
</evidence>
<evidence type="ECO:0000313" key="13">
    <source>
        <dbReference type="Proteomes" id="UP000440732"/>
    </source>
</evidence>
<dbReference type="EMBL" id="QXFZ01000129">
    <property type="protein sequence ID" value="KAE9131462.1"/>
    <property type="molecule type" value="Genomic_DNA"/>
</dbReference>
<evidence type="ECO:0000313" key="15">
    <source>
        <dbReference type="Proteomes" id="UP000488956"/>
    </source>
</evidence>